<evidence type="ECO:0000256" key="1">
    <source>
        <dbReference type="RuleBase" id="RU366020"/>
    </source>
</evidence>
<keyword evidence="1" id="KW-0464">Manganese</keyword>
<dbReference type="SUPFAM" id="SSF81606">
    <property type="entry name" value="PP2C-like"/>
    <property type="match status" value="1"/>
</dbReference>
<comment type="cofactor">
    <cofactor evidence="1">
        <name>Mn(2+)</name>
        <dbReference type="ChEBI" id="CHEBI:29035"/>
    </cofactor>
</comment>
<sequence>LTGREEDAYFVSGETWLGVADGVGLWSFEGTKPGVFAQELVRNCERLIESSNCDGNAAVDTPLQLLVRSVSEAHSPGSSTLLISRFDGQALHVANVGDSRFIVIRDGVVYQKSSPMNHLFHFPHLIHNGDDPSSVAETYDIDLTEGDVIITATDGLFDNLYDEEISSIALKSISEDKSLEEIAASLAATAQEIGRSSAARTPHSDEAEAAGFSAGSGGRLDDVTVIVSRVE</sequence>
<evidence type="ECO:0000256" key="2">
    <source>
        <dbReference type="SAM" id="MobiDB-lite"/>
    </source>
</evidence>
<dbReference type="Gene3D" id="3.60.40.10">
    <property type="entry name" value="PPM-type phosphatase domain"/>
    <property type="match status" value="1"/>
</dbReference>
<dbReference type="GO" id="GO:0004722">
    <property type="term" value="F:protein serine/threonine phosphatase activity"/>
    <property type="evidence" value="ECO:0007669"/>
    <property type="project" value="UniProtKB-EC"/>
</dbReference>
<evidence type="ECO:0000259" key="3">
    <source>
        <dbReference type="PROSITE" id="PS51746"/>
    </source>
</evidence>
<comment type="similarity">
    <text evidence="1">Belongs to the PP2C family.</text>
</comment>
<dbReference type="Pfam" id="PF07228">
    <property type="entry name" value="SpoIIE"/>
    <property type="match status" value="1"/>
</dbReference>
<dbReference type="EMBL" id="AUSU01009740">
    <property type="protein sequence ID" value="EPS57887.1"/>
    <property type="molecule type" value="Genomic_DNA"/>
</dbReference>
<feature type="non-terminal residue" evidence="4">
    <location>
        <position position="231"/>
    </location>
</feature>
<dbReference type="EC" id="3.1.3.16" evidence="1"/>
<evidence type="ECO:0000313" key="4">
    <source>
        <dbReference type="EMBL" id="EPS57887.1"/>
    </source>
</evidence>
<gene>
    <name evidence="4" type="ORF">M569_16931</name>
</gene>
<dbReference type="PROSITE" id="PS51746">
    <property type="entry name" value="PPM_2"/>
    <property type="match status" value="1"/>
</dbReference>
<dbReference type="InterPro" id="IPR001932">
    <property type="entry name" value="PPM-type_phosphatase-like_dom"/>
</dbReference>
<comment type="catalytic activity">
    <reaction evidence="1">
        <text>O-phospho-L-seryl-[protein] + H2O = L-seryl-[protein] + phosphate</text>
        <dbReference type="Rhea" id="RHEA:20629"/>
        <dbReference type="Rhea" id="RHEA-COMP:9863"/>
        <dbReference type="Rhea" id="RHEA-COMP:11604"/>
        <dbReference type="ChEBI" id="CHEBI:15377"/>
        <dbReference type="ChEBI" id="CHEBI:29999"/>
        <dbReference type="ChEBI" id="CHEBI:43474"/>
        <dbReference type="ChEBI" id="CHEBI:83421"/>
        <dbReference type="EC" id="3.1.3.16"/>
    </reaction>
</comment>
<evidence type="ECO:0000313" key="5">
    <source>
        <dbReference type="Proteomes" id="UP000015453"/>
    </source>
</evidence>
<keyword evidence="5" id="KW-1185">Reference proteome</keyword>
<organism evidence="4 5">
    <name type="scientific">Genlisea aurea</name>
    <dbReference type="NCBI Taxonomy" id="192259"/>
    <lineage>
        <taxon>Eukaryota</taxon>
        <taxon>Viridiplantae</taxon>
        <taxon>Streptophyta</taxon>
        <taxon>Embryophyta</taxon>
        <taxon>Tracheophyta</taxon>
        <taxon>Spermatophyta</taxon>
        <taxon>Magnoliopsida</taxon>
        <taxon>eudicotyledons</taxon>
        <taxon>Gunneridae</taxon>
        <taxon>Pentapetalae</taxon>
        <taxon>asterids</taxon>
        <taxon>lamiids</taxon>
        <taxon>Lamiales</taxon>
        <taxon>Lentibulariaceae</taxon>
        <taxon>Genlisea</taxon>
    </lineage>
</organism>
<dbReference type="InterPro" id="IPR039123">
    <property type="entry name" value="PPTC7"/>
</dbReference>
<proteinExistence type="inferred from homology"/>
<dbReference type="Proteomes" id="UP000015453">
    <property type="component" value="Unassembled WGS sequence"/>
</dbReference>
<dbReference type="PANTHER" id="PTHR12320">
    <property type="entry name" value="PROTEIN PHOSPHATASE 2C"/>
    <property type="match status" value="1"/>
</dbReference>
<dbReference type="GO" id="GO:0046872">
    <property type="term" value="F:metal ion binding"/>
    <property type="evidence" value="ECO:0007669"/>
    <property type="project" value="UniProtKB-UniRule"/>
</dbReference>
<comment type="catalytic activity">
    <reaction evidence="1">
        <text>O-phospho-L-threonyl-[protein] + H2O = L-threonyl-[protein] + phosphate</text>
        <dbReference type="Rhea" id="RHEA:47004"/>
        <dbReference type="Rhea" id="RHEA-COMP:11060"/>
        <dbReference type="Rhea" id="RHEA-COMP:11605"/>
        <dbReference type="ChEBI" id="CHEBI:15377"/>
        <dbReference type="ChEBI" id="CHEBI:30013"/>
        <dbReference type="ChEBI" id="CHEBI:43474"/>
        <dbReference type="ChEBI" id="CHEBI:61977"/>
        <dbReference type="EC" id="3.1.3.16"/>
    </reaction>
</comment>
<feature type="domain" description="PPM-type phosphatase" evidence="3">
    <location>
        <begin position="1"/>
        <end position="230"/>
    </location>
</feature>
<dbReference type="PANTHER" id="PTHR12320:SF1">
    <property type="entry name" value="PROTEIN PHOSPHATASE PTC7 HOMOLOG"/>
    <property type="match status" value="1"/>
</dbReference>
<dbReference type="SMART" id="SM00332">
    <property type="entry name" value="PP2Cc"/>
    <property type="match status" value="1"/>
</dbReference>
<keyword evidence="1" id="KW-0479">Metal-binding</keyword>
<feature type="region of interest" description="Disordered" evidence="2">
    <location>
        <begin position="194"/>
        <end position="218"/>
    </location>
</feature>
<keyword evidence="1" id="KW-0904">Protein phosphatase</keyword>
<accession>S8DEW1</accession>
<dbReference type="SMART" id="SM00331">
    <property type="entry name" value="PP2C_SIG"/>
    <property type="match status" value="1"/>
</dbReference>
<keyword evidence="1" id="KW-0378">Hydrolase</keyword>
<dbReference type="InterPro" id="IPR036457">
    <property type="entry name" value="PPM-type-like_dom_sf"/>
</dbReference>
<comment type="cofactor">
    <cofactor evidence="1">
        <name>Mg(2+)</name>
        <dbReference type="ChEBI" id="CHEBI:18420"/>
    </cofactor>
</comment>
<protein>
    <recommendedName>
        <fullName evidence="1">Protein phosphatase</fullName>
        <ecNumber evidence="1">3.1.3.16</ecNumber>
    </recommendedName>
</protein>
<reference evidence="4 5" key="1">
    <citation type="journal article" date="2013" name="BMC Genomics">
        <title>The miniature genome of a carnivorous plant Genlisea aurea contains a low number of genes and short non-coding sequences.</title>
        <authorList>
            <person name="Leushkin E.V."/>
            <person name="Sutormin R.A."/>
            <person name="Nabieva E.R."/>
            <person name="Penin A.A."/>
            <person name="Kondrashov A.S."/>
            <person name="Logacheva M.D."/>
        </authorList>
    </citation>
    <scope>NUCLEOTIDE SEQUENCE [LARGE SCALE GENOMIC DNA]</scope>
</reference>
<dbReference type="AlphaFoldDB" id="S8DEW1"/>
<name>S8DEW1_9LAMI</name>
<keyword evidence="1" id="KW-0460">Magnesium</keyword>
<dbReference type="GO" id="GO:0009507">
    <property type="term" value="C:chloroplast"/>
    <property type="evidence" value="ECO:0007669"/>
    <property type="project" value="TreeGrafter"/>
</dbReference>
<dbReference type="OrthoDB" id="60843at2759"/>
<comment type="caution">
    <text evidence="4">The sequence shown here is derived from an EMBL/GenBank/DDBJ whole genome shotgun (WGS) entry which is preliminary data.</text>
</comment>
<feature type="non-terminal residue" evidence="4">
    <location>
        <position position="1"/>
    </location>
</feature>